<feature type="region of interest" description="Disordered" evidence="1">
    <location>
        <begin position="71"/>
        <end position="116"/>
    </location>
</feature>
<dbReference type="STRING" id="1484693.RS694_13010"/>
<sequence length="116" mass="12562">MSTLFLLNAEVRFAQERLAVLTPRDRQGLAGRIGVVQTDGNVVSKPTVYFPADGNKPELRLFRVDPRQLELVNNPPVSQSADTAPRLDDPSPAPDGTPAADGGDNLSQSDLDNFFD</sequence>
<evidence type="ECO:0000313" key="2">
    <source>
        <dbReference type="EMBL" id="APW43358.1"/>
    </source>
</evidence>
<dbReference type="AlphaFoldDB" id="A0A1P8KBH3"/>
<evidence type="ECO:0000256" key="1">
    <source>
        <dbReference type="SAM" id="MobiDB-lite"/>
    </source>
</evidence>
<accession>A0A1P8KBH3</accession>
<feature type="compositionally biased region" description="Polar residues" evidence="1">
    <location>
        <begin position="105"/>
        <end position="116"/>
    </location>
</feature>
<name>A0A1P8KBH3_9BURK</name>
<reference evidence="2 3" key="1">
    <citation type="submission" date="2017-01" db="EMBL/GenBank/DDBJ databases">
        <authorList>
            <person name="Mah S.A."/>
            <person name="Swanson W.J."/>
            <person name="Moy G.W."/>
            <person name="Vacquier V.D."/>
        </authorList>
    </citation>
    <scope>NUCLEOTIDE SEQUENCE [LARGE SCALE GENOMIC DNA]</scope>
    <source>
        <strain evidence="2 3">DSM 22694</strain>
    </source>
</reference>
<protein>
    <submittedName>
        <fullName evidence="2">Uncharacterized protein</fullName>
    </submittedName>
</protein>
<organism evidence="2 3">
    <name type="scientific">Rhodoferax saidenbachensis</name>
    <dbReference type="NCBI Taxonomy" id="1484693"/>
    <lineage>
        <taxon>Bacteria</taxon>
        <taxon>Pseudomonadati</taxon>
        <taxon>Pseudomonadota</taxon>
        <taxon>Betaproteobacteria</taxon>
        <taxon>Burkholderiales</taxon>
        <taxon>Comamonadaceae</taxon>
        <taxon>Rhodoferax</taxon>
    </lineage>
</organism>
<dbReference type="KEGG" id="rsb:RS694_13010"/>
<dbReference type="Proteomes" id="UP000186110">
    <property type="component" value="Chromosome"/>
</dbReference>
<evidence type="ECO:0000313" key="3">
    <source>
        <dbReference type="Proteomes" id="UP000186110"/>
    </source>
</evidence>
<keyword evidence="3" id="KW-1185">Reference proteome</keyword>
<gene>
    <name evidence="2" type="ORF">RS694_13010</name>
</gene>
<dbReference type="RefSeq" id="WP_029707235.1">
    <property type="nucleotide sequence ID" value="NZ_CP019239.1"/>
</dbReference>
<dbReference type="EMBL" id="CP019239">
    <property type="protein sequence ID" value="APW43358.1"/>
    <property type="molecule type" value="Genomic_DNA"/>
</dbReference>
<proteinExistence type="predicted"/>